<dbReference type="PANTHER" id="PTHR45625:SF1">
    <property type="entry name" value="RING-TYPE E3 UBIQUITIN-PROTEIN LIGASE PPIL2"/>
    <property type="match status" value="1"/>
</dbReference>
<dbReference type="CDD" id="cd01923">
    <property type="entry name" value="cyclophilin_RING"/>
    <property type="match status" value="1"/>
</dbReference>
<feature type="compositionally biased region" description="Basic and acidic residues" evidence="17">
    <location>
        <begin position="548"/>
        <end position="573"/>
    </location>
</feature>
<dbReference type="GO" id="GO:0061630">
    <property type="term" value="F:ubiquitin protein ligase activity"/>
    <property type="evidence" value="ECO:0007669"/>
    <property type="project" value="UniProtKB-EC"/>
</dbReference>
<evidence type="ECO:0000313" key="21">
    <source>
        <dbReference type="Proteomes" id="UP000764110"/>
    </source>
</evidence>
<dbReference type="InterPro" id="IPR029000">
    <property type="entry name" value="Cyclophilin-like_dom_sf"/>
</dbReference>
<dbReference type="Proteomes" id="UP000764110">
    <property type="component" value="Unassembled WGS sequence"/>
</dbReference>
<dbReference type="PROSITE" id="PS50072">
    <property type="entry name" value="CSA_PPIASE_2"/>
    <property type="match status" value="1"/>
</dbReference>
<comment type="similarity">
    <text evidence="5">Belongs to the cyclophilin-type PPIase family. PPIL2 subfamily.</text>
</comment>
<evidence type="ECO:0000256" key="13">
    <source>
        <dbReference type="ARBA" id="ARBA00023242"/>
    </source>
</evidence>
<evidence type="ECO:0000256" key="9">
    <source>
        <dbReference type="ARBA" id="ARBA00022679"/>
    </source>
</evidence>
<dbReference type="AlphaFoldDB" id="A0A9P8MB36"/>
<evidence type="ECO:0000256" key="3">
    <source>
        <dbReference type="ARBA" id="ARBA00003697"/>
    </source>
</evidence>
<dbReference type="InterPro" id="IPR044666">
    <property type="entry name" value="Cyclophilin_A-like"/>
</dbReference>
<comment type="catalytic activity">
    <reaction evidence="2">
        <text>[protein]-peptidylproline (omega=180) = [protein]-peptidylproline (omega=0)</text>
        <dbReference type="Rhea" id="RHEA:16237"/>
        <dbReference type="Rhea" id="RHEA-COMP:10747"/>
        <dbReference type="Rhea" id="RHEA-COMP:10748"/>
        <dbReference type="ChEBI" id="CHEBI:83833"/>
        <dbReference type="ChEBI" id="CHEBI:83834"/>
        <dbReference type="EC" id="5.2.1.8"/>
    </reaction>
</comment>
<evidence type="ECO:0000256" key="12">
    <source>
        <dbReference type="ARBA" id="ARBA00023235"/>
    </source>
</evidence>
<dbReference type="InterPro" id="IPR002130">
    <property type="entry name" value="Cyclophilin-type_PPIase_dom"/>
</dbReference>
<dbReference type="PANTHER" id="PTHR45625">
    <property type="entry name" value="PEPTIDYL-PROLYL CIS-TRANS ISOMERASE-RELATED"/>
    <property type="match status" value="1"/>
</dbReference>
<comment type="subcellular location">
    <subcellularLocation>
        <location evidence="4">Nucleus</location>
    </subcellularLocation>
</comment>
<dbReference type="PROSITE" id="PS51698">
    <property type="entry name" value="U_BOX"/>
    <property type="match status" value="1"/>
</dbReference>
<dbReference type="SUPFAM" id="SSF50891">
    <property type="entry name" value="Cyclophilin-like"/>
    <property type="match status" value="1"/>
</dbReference>
<dbReference type="GO" id="GO:0006457">
    <property type="term" value="P:protein folding"/>
    <property type="evidence" value="ECO:0007669"/>
    <property type="project" value="InterPro"/>
</dbReference>
<dbReference type="PRINTS" id="PR00153">
    <property type="entry name" value="CSAPPISMRASE"/>
</dbReference>
<keyword evidence="11" id="KW-0697">Rotamase</keyword>
<dbReference type="SUPFAM" id="SSF57850">
    <property type="entry name" value="RING/U-box"/>
    <property type="match status" value="1"/>
</dbReference>
<dbReference type="PROSITE" id="PS00170">
    <property type="entry name" value="CSA_PPIASE_1"/>
    <property type="match status" value="1"/>
</dbReference>
<dbReference type="GO" id="GO:0071013">
    <property type="term" value="C:catalytic step 2 spliceosome"/>
    <property type="evidence" value="ECO:0007669"/>
    <property type="project" value="TreeGrafter"/>
</dbReference>
<reference evidence="20 21" key="1">
    <citation type="submission" date="2020-07" db="EMBL/GenBank/DDBJ databases">
        <title>Metarhizium humberi genome.</title>
        <authorList>
            <person name="Lysoe E."/>
        </authorList>
    </citation>
    <scope>NUCLEOTIDE SEQUENCE [LARGE SCALE GENOMIC DNA]</scope>
    <source>
        <strain evidence="20 21">ESALQ1638</strain>
    </source>
</reference>
<feature type="compositionally biased region" description="Polar residues" evidence="17">
    <location>
        <begin position="305"/>
        <end position="323"/>
    </location>
</feature>
<comment type="catalytic activity">
    <reaction evidence="1">
        <text>S-ubiquitinyl-[E2 ubiquitin-conjugating enzyme]-L-cysteine + [acceptor protein]-L-lysine = [E2 ubiquitin-conjugating enzyme]-L-cysteine + N(6)-ubiquitinyl-[acceptor protein]-L-lysine.</text>
        <dbReference type="EC" id="2.3.2.27"/>
    </reaction>
</comment>
<dbReference type="Gene3D" id="3.30.40.10">
    <property type="entry name" value="Zinc/RING finger domain, C3HC4 (zinc finger)"/>
    <property type="match status" value="1"/>
</dbReference>
<keyword evidence="10" id="KW-0833">Ubl conjugation pathway</keyword>
<evidence type="ECO:0000259" key="18">
    <source>
        <dbReference type="PROSITE" id="PS50072"/>
    </source>
</evidence>
<gene>
    <name evidence="20" type="ORF">MHUMG1_05374</name>
</gene>
<keyword evidence="13" id="KW-0539">Nucleus</keyword>
<proteinExistence type="inferred from homology"/>
<evidence type="ECO:0000259" key="19">
    <source>
        <dbReference type="PROSITE" id="PS51698"/>
    </source>
</evidence>
<feature type="domain" description="U-box" evidence="19">
    <location>
        <begin position="96"/>
        <end position="170"/>
    </location>
</feature>
<feature type="region of interest" description="Disordered" evidence="17">
    <location>
        <begin position="296"/>
        <end position="323"/>
    </location>
</feature>
<evidence type="ECO:0000256" key="2">
    <source>
        <dbReference type="ARBA" id="ARBA00000971"/>
    </source>
</evidence>
<evidence type="ECO:0000256" key="10">
    <source>
        <dbReference type="ARBA" id="ARBA00022786"/>
    </source>
</evidence>
<evidence type="ECO:0000256" key="17">
    <source>
        <dbReference type="SAM" id="MobiDB-lite"/>
    </source>
</evidence>
<comment type="caution">
    <text evidence="20">The sequence shown here is derived from an EMBL/GenBank/DDBJ whole genome shotgun (WGS) entry which is preliminary data.</text>
</comment>
<keyword evidence="9" id="KW-0808">Transferase</keyword>
<evidence type="ECO:0000256" key="5">
    <source>
        <dbReference type="ARBA" id="ARBA00007930"/>
    </source>
</evidence>
<dbReference type="FunFam" id="3.30.40.10:FF:000079">
    <property type="entry name" value="Peptidyl-prolyl cis-trans isomerase 2"/>
    <property type="match status" value="1"/>
</dbReference>
<dbReference type="GO" id="GO:0000209">
    <property type="term" value="P:protein polyubiquitination"/>
    <property type="evidence" value="ECO:0007669"/>
    <property type="project" value="TreeGrafter"/>
</dbReference>
<evidence type="ECO:0000256" key="16">
    <source>
        <dbReference type="ARBA" id="ARBA00033051"/>
    </source>
</evidence>
<evidence type="ECO:0000256" key="7">
    <source>
        <dbReference type="ARBA" id="ARBA00013194"/>
    </source>
</evidence>
<sequence length="642" mass="70149">MHSNPLGTPLAKVWEALRCDSAVGIVEFQQEHDLECKFTNYTPTSGSHFSCSTGIMGKGTDKLYITHSEWSSSDAYSASAGAKSSSLSASGAAPFRRLPFNFCAASLQPFKNPVCTSDGTIFDVEVISAWLEKHPNQNPVNGEPLHKKDLIRLNFARNATSDSLGAGLSDGKGDLIDPVTYKIFTDNTHIVAIRHGTYANVFAWETVERMNIKAKLWQDLVDDEPFSRADIITLQDPKNAASRNLEQFKYIKDGEGAQLTREQEEERNAGGINAGALGSMGDKVLKAKAAVEKARKAREAGGDVNRSSGALTKPSATSTGPSSIMVASQPAIKNKKLAANAAAYTTGKAAASFTSTGLTPETSGERALLTDEEFMLKPKRVKTKGYARIETNLGDLTVELHTDTAPRAVWNFIRLAQTGYYKGVAFHRNIPNFMIQGGDPSGTGKGGSSIWGKYFNDEFDGPLTHNSRGILSMANKGKNTNSSQFFITYKATPHLDRKHTIFGLVVDGKDVLSKMEAVQTDGSNRPLNKIFIRDVVVFVDPFEEFQTQRKEQERQEHEQEEIRRKGGTDDDRTTWTGKRIRGDGTIVSAEGKESVGKYLNKDAVSGNGSDESEAIGSRLEDWQEPVRKKMKGSGGFGNFDSW</sequence>
<protein>
    <recommendedName>
        <fullName evidence="8">Peptidyl-prolyl cis-trans isomerase-like 2</fullName>
        <ecNumber evidence="6">2.3.2.27</ecNumber>
        <ecNumber evidence="7">5.2.1.8</ecNumber>
    </recommendedName>
    <alternativeName>
        <fullName evidence="14">Cyclophilin-60</fullName>
    </alternativeName>
    <alternativeName>
        <fullName evidence="15">Cyclophilin-like protein Cyp-60</fullName>
    </alternativeName>
    <alternativeName>
        <fullName evidence="16">RING-type E3 ubiquitin transferase isomerase-like 2</fullName>
    </alternativeName>
</protein>
<dbReference type="EC" id="2.3.2.27" evidence="6"/>
<dbReference type="EC" id="5.2.1.8" evidence="7"/>
<name>A0A9P8MB36_9HYPO</name>
<dbReference type="FunFam" id="2.40.100.10:FF:000014">
    <property type="entry name" value="Peptidyl-prolyl cis-trans isomerase cyp65"/>
    <property type="match status" value="1"/>
</dbReference>
<evidence type="ECO:0000313" key="20">
    <source>
        <dbReference type="EMBL" id="KAH0597065.1"/>
    </source>
</evidence>
<evidence type="ECO:0000256" key="6">
    <source>
        <dbReference type="ARBA" id="ARBA00012483"/>
    </source>
</evidence>
<feature type="domain" description="PPIase cyclophilin-type" evidence="18">
    <location>
        <begin position="390"/>
        <end position="537"/>
    </location>
</feature>
<dbReference type="Pfam" id="PF00160">
    <property type="entry name" value="Pro_isomerase"/>
    <property type="match status" value="1"/>
</dbReference>
<dbReference type="InterPro" id="IPR020892">
    <property type="entry name" value="Cyclophilin-type_PPIase_CS"/>
</dbReference>
<feature type="region of interest" description="Disordered" evidence="17">
    <location>
        <begin position="548"/>
        <end position="578"/>
    </location>
</feature>
<keyword evidence="12" id="KW-0413">Isomerase</keyword>
<evidence type="ECO:0000256" key="14">
    <source>
        <dbReference type="ARBA" id="ARBA00030661"/>
    </source>
</evidence>
<evidence type="ECO:0000256" key="11">
    <source>
        <dbReference type="ARBA" id="ARBA00023110"/>
    </source>
</evidence>
<dbReference type="GO" id="GO:0003755">
    <property type="term" value="F:peptidyl-prolyl cis-trans isomerase activity"/>
    <property type="evidence" value="ECO:0007669"/>
    <property type="project" value="UniProtKB-KW"/>
</dbReference>
<evidence type="ECO:0000256" key="8">
    <source>
        <dbReference type="ARBA" id="ARBA00020592"/>
    </source>
</evidence>
<accession>A0A9P8MB36</accession>
<dbReference type="InterPro" id="IPR026951">
    <property type="entry name" value="PPIL2_U-box_dom"/>
</dbReference>
<dbReference type="InterPro" id="IPR013083">
    <property type="entry name" value="Znf_RING/FYVE/PHD"/>
</dbReference>
<dbReference type="Gene3D" id="2.40.100.10">
    <property type="entry name" value="Cyclophilin-like"/>
    <property type="match status" value="1"/>
</dbReference>
<evidence type="ECO:0000256" key="1">
    <source>
        <dbReference type="ARBA" id="ARBA00000900"/>
    </source>
</evidence>
<dbReference type="CDD" id="cd16663">
    <property type="entry name" value="RING-Ubox_PPIL2"/>
    <property type="match status" value="1"/>
</dbReference>
<organism evidence="20 21">
    <name type="scientific">Metarhizium humberi</name>
    <dbReference type="NCBI Taxonomy" id="2596975"/>
    <lineage>
        <taxon>Eukaryota</taxon>
        <taxon>Fungi</taxon>
        <taxon>Dikarya</taxon>
        <taxon>Ascomycota</taxon>
        <taxon>Pezizomycotina</taxon>
        <taxon>Sordariomycetes</taxon>
        <taxon>Hypocreomycetidae</taxon>
        <taxon>Hypocreales</taxon>
        <taxon>Clavicipitaceae</taxon>
        <taxon>Metarhizium</taxon>
    </lineage>
</organism>
<dbReference type="InterPro" id="IPR003613">
    <property type="entry name" value="Ubox_domain"/>
</dbReference>
<evidence type="ECO:0000256" key="15">
    <source>
        <dbReference type="ARBA" id="ARBA00030942"/>
    </source>
</evidence>
<dbReference type="EMBL" id="JACEFI010000008">
    <property type="protein sequence ID" value="KAH0597065.1"/>
    <property type="molecule type" value="Genomic_DNA"/>
</dbReference>
<evidence type="ECO:0000256" key="4">
    <source>
        <dbReference type="ARBA" id="ARBA00004123"/>
    </source>
</evidence>
<comment type="function">
    <text evidence="3">May catalyze the cis-trans isomerization of proline imidic peptide bonds in oligopeptides thereby assisting the folding of proteins. May also function as a chaperone, playing a role in intracellular transport of proteins. May also have a protein ubiquitin ligase activity acting as an E3 ubiquitin protein ligase or as a ubiquitin-ubiquitin ligase promoting elongation of ubiquitin chains on proteins.</text>
</comment>
<dbReference type="SMART" id="SM00504">
    <property type="entry name" value="Ubox"/>
    <property type="match status" value="1"/>
</dbReference>
<keyword evidence="21" id="KW-1185">Reference proteome</keyword>